<dbReference type="Gene3D" id="3.20.20.140">
    <property type="entry name" value="Metal-dependent hydrolases"/>
    <property type="match status" value="1"/>
</dbReference>
<dbReference type="Pfam" id="PF02811">
    <property type="entry name" value="PHP"/>
    <property type="match status" value="1"/>
</dbReference>
<evidence type="ECO:0000256" key="1">
    <source>
        <dbReference type="SAM" id="SignalP"/>
    </source>
</evidence>
<gene>
    <name evidence="3" type="ORF">CDSM653_00443</name>
</gene>
<name>B7R8G3_9THEO</name>
<feature type="domain" description="Polymerase/histidinol phosphatase N-terminal" evidence="2">
    <location>
        <begin position="194"/>
        <end position="267"/>
    </location>
</feature>
<evidence type="ECO:0000313" key="3">
    <source>
        <dbReference type="EMBL" id="KKC30489.1"/>
    </source>
</evidence>
<dbReference type="CDD" id="cd07432">
    <property type="entry name" value="PHP_HisPPase"/>
    <property type="match status" value="1"/>
</dbReference>
<dbReference type="InterPro" id="IPR016195">
    <property type="entry name" value="Pol/histidinol_Pase-like"/>
</dbReference>
<reference evidence="3 4" key="1">
    <citation type="submission" date="2008-07" db="EMBL/GenBank/DDBJ databases">
        <authorList>
            <person name="Gonzalez J."/>
            <person name="Sokolova T."/>
            <person name="Ferriera S."/>
            <person name="Johnson J."/>
            <person name="Kravitz S."/>
            <person name="Beeson K."/>
            <person name="Sutton G."/>
            <person name="Rogers Y.-H."/>
            <person name="Friedman R."/>
            <person name="Frazier M."/>
            <person name="Venter J.C."/>
        </authorList>
    </citation>
    <scope>NUCLEOTIDE SEQUENCE [LARGE SCALE GENOMIC DNA]</scope>
    <source>
        <strain evidence="3 4">DSM 12653</strain>
    </source>
</reference>
<evidence type="ECO:0000313" key="4">
    <source>
        <dbReference type="Proteomes" id="UP000010146"/>
    </source>
</evidence>
<accession>B7R8G3</accession>
<feature type="signal peptide" evidence="1">
    <location>
        <begin position="1"/>
        <end position="23"/>
    </location>
</feature>
<dbReference type="SMART" id="SM00481">
    <property type="entry name" value="POLIIIAc"/>
    <property type="match status" value="1"/>
</dbReference>
<sequence>MKKFLVVITILCLILGMVTTSGAQDSNKEQNFIVVTSDRIRFEPNVDSWNVAFSLLTVLDLKSKPVLKSVSINGVDVKGSLAVVPSELPVNKFKGLTMAQLKRWNELRKAYHKGTLNKDGLTEFRSLNKALKGAMEKAEGIVELKVDPSKLPFSIEKGKIYPLQVEIQYGQEVQTFTTEVFIQSIPSDSSWIPAQLHVHSNFSDGKKTPLEIANTYKGMGYKVVYITDHTDLIPQHGGWSSYSQAMANASSASGIPVYPGAEMTVVSSSGAEQGDLLAYGIVSLTGLENRTYGPQEGIDNIWYNSSLSSATIAHPTGEPDWLDWSVVRYSGFELMSGLQLNFADGASPMVRWRSELTRLLPDAFNYIYRPSAHAADDWHSGQWYDPNPQGYVTFLNTSGSTSKSAVDSALLRGKTVASRDGGLGYFCFERNGTTKYIGETFTGVPTNSKINIYLTFKPVNSGTYTIKIYKDNKVSEIFSQTGSYSSGVTYNMSGSFIFDGGQHYYYLYISGPDYIYSTPIYVSN</sequence>
<dbReference type="RefSeq" id="WP_009610572.1">
    <property type="nucleotide sequence ID" value="NZ_ABXP02000031.1"/>
</dbReference>
<evidence type="ECO:0000259" key="2">
    <source>
        <dbReference type="SMART" id="SM00481"/>
    </source>
</evidence>
<dbReference type="GO" id="GO:0035312">
    <property type="term" value="F:5'-3' DNA exonuclease activity"/>
    <property type="evidence" value="ECO:0007669"/>
    <property type="project" value="TreeGrafter"/>
</dbReference>
<protein>
    <recommendedName>
        <fullName evidence="2">Polymerase/histidinol phosphatase N-terminal domain-containing protein</fullName>
    </recommendedName>
</protein>
<dbReference type="PANTHER" id="PTHR42924">
    <property type="entry name" value="EXONUCLEASE"/>
    <property type="match status" value="1"/>
</dbReference>
<dbReference type="GO" id="GO:0004534">
    <property type="term" value="F:5'-3' RNA exonuclease activity"/>
    <property type="evidence" value="ECO:0007669"/>
    <property type="project" value="TreeGrafter"/>
</dbReference>
<dbReference type="EMBL" id="ABXP02000031">
    <property type="protein sequence ID" value="KKC30489.1"/>
    <property type="molecule type" value="Genomic_DNA"/>
</dbReference>
<reference evidence="3 4" key="2">
    <citation type="journal article" date="2015" name="BMC Genomics">
        <title>Analysis of three genomes within the thermophilic bacterial species Caldanaerobacter subterraneus with a focus on carbon monoxide dehydrogenase evolution and hydrolase diversity.</title>
        <authorList>
            <person name="Sant'Anna F.H."/>
            <person name="Lebedinsky A.V."/>
            <person name="Sokolova T.G."/>
            <person name="Robb F.T."/>
            <person name="Gonzalez J.M."/>
        </authorList>
    </citation>
    <scope>NUCLEOTIDE SEQUENCE [LARGE SCALE GENOMIC DNA]</scope>
    <source>
        <strain evidence="3 4">DSM 12653</strain>
    </source>
</reference>
<comment type="caution">
    <text evidence="3">The sequence shown here is derived from an EMBL/GenBank/DDBJ whole genome shotgun (WGS) entry which is preliminary data.</text>
</comment>
<keyword evidence="1" id="KW-0732">Signal</keyword>
<dbReference type="InterPro" id="IPR052018">
    <property type="entry name" value="PHP_domain"/>
</dbReference>
<organism evidence="3 4">
    <name type="scientific">Caldanaerobacter subterraneus subsp. pacificus DSM 12653</name>
    <dbReference type="NCBI Taxonomy" id="391606"/>
    <lineage>
        <taxon>Bacteria</taxon>
        <taxon>Bacillati</taxon>
        <taxon>Bacillota</taxon>
        <taxon>Clostridia</taxon>
        <taxon>Thermoanaerobacterales</taxon>
        <taxon>Thermoanaerobacteraceae</taxon>
        <taxon>Caldanaerobacter</taxon>
    </lineage>
</organism>
<feature type="chain" id="PRO_5009949180" description="Polymerase/histidinol phosphatase N-terminal domain-containing protein" evidence="1">
    <location>
        <begin position="24"/>
        <end position="524"/>
    </location>
</feature>
<reference evidence="4" key="3">
    <citation type="submission" date="2015-02" db="EMBL/GenBank/DDBJ databases">
        <title>Genome analysis of three genomes within the thermophilic hydrogenogenic bacterial species Caldanaerobacter subterraneus.</title>
        <authorList>
            <person name="Sant'Anna F.H."/>
            <person name="Lebedinsky A."/>
            <person name="Sokolova T."/>
            <person name="Robb F.T."/>
            <person name="Gonzalez J.M."/>
        </authorList>
    </citation>
    <scope>NUCLEOTIDE SEQUENCE [LARGE SCALE GENOMIC DNA]</scope>
    <source>
        <strain evidence="4">DSM 12653</strain>
    </source>
</reference>
<dbReference type="InterPro" id="IPR003141">
    <property type="entry name" value="Pol/His_phosphatase_N"/>
</dbReference>
<dbReference type="InterPro" id="IPR004013">
    <property type="entry name" value="PHP_dom"/>
</dbReference>
<dbReference type="AlphaFoldDB" id="B7R8G3"/>
<dbReference type="Proteomes" id="UP000010146">
    <property type="component" value="Unassembled WGS sequence"/>
</dbReference>
<dbReference type="SUPFAM" id="SSF89550">
    <property type="entry name" value="PHP domain-like"/>
    <property type="match status" value="1"/>
</dbReference>
<proteinExistence type="predicted"/>
<dbReference type="PANTHER" id="PTHR42924:SF3">
    <property type="entry name" value="POLYMERASE_HISTIDINOL PHOSPHATASE N-TERMINAL DOMAIN-CONTAINING PROTEIN"/>
    <property type="match status" value="1"/>
</dbReference>